<gene>
    <name evidence="2" type="ORF">B9Z44_09570</name>
</gene>
<proteinExistence type="predicted"/>
<organism evidence="2 3">
    <name type="scientific">Limnohabitans curvus</name>
    <dbReference type="NCBI Taxonomy" id="323423"/>
    <lineage>
        <taxon>Bacteria</taxon>
        <taxon>Pseudomonadati</taxon>
        <taxon>Pseudomonadota</taxon>
        <taxon>Betaproteobacteria</taxon>
        <taxon>Burkholderiales</taxon>
        <taxon>Comamonadaceae</taxon>
        <taxon>Limnohabitans</taxon>
    </lineage>
</organism>
<name>A0A315EPG5_9BURK</name>
<comment type="caution">
    <text evidence="2">The sequence shown here is derived from an EMBL/GenBank/DDBJ whole genome shotgun (WGS) entry which is preliminary data.</text>
</comment>
<sequence>MSNFMMNMISWILLLLVILTLYLIDKINHLAKMYEAPKPETEPSLPDFGAEIPGDLLFSGLEGKKLWDAMNGKQVEGFDATLIEALRPHYEPILREHITASFKDGIEDALGGTENHMPSSTRKISTARGHIQSWLPPQHLGSVYRSALEFAGSYCENPDPEVLLRLKQTVDSVVDMLYQRVGITNEVPFSEFLFEEMPVAQPDPASDDAMLALTDDSGSSEVLGDGLLENSDTREPTPEELAQGLEHVQAYEDQQRQEVAAETVEAVMHPDALTHSDAAPLEAKPV</sequence>
<reference evidence="2 3" key="1">
    <citation type="submission" date="2017-04" db="EMBL/GenBank/DDBJ databases">
        <title>Unexpected and diverse lifestyles within the genus Limnohabitans.</title>
        <authorList>
            <person name="Kasalicky V."/>
            <person name="Mehrshad M."/>
            <person name="Andrei S.-A."/>
            <person name="Salcher M."/>
            <person name="Kratochvilova H."/>
            <person name="Simek K."/>
            <person name="Ghai R."/>
        </authorList>
    </citation>
    <scope>NUCLEOTIDE SEQUENCE [LARGE SCALE GENOMIC DNA]</scope>
    <source>
        <strain evidence="2 3">MWH-C5</strain>
    </source>
</reference>
<dbReference type="AlphaFoldDB" id="A0A315EPG5"/>
<dbReference type="EMBL" id="NESP01000001">
    <property type="protein sequence ID" value="PUE59800.1"/>
    <property type="molecule type" value="Genomic_DNA"/>
</dbReference>
<evidence type="ECO:0000256" key="1">
    <source>
        <dbReference type="SAM" id="MobiDB-lite"/>
    </source>
</evidence>
<accession>A0A315EPG5</accession>
<feature type="region of interest" description="Disordered" evidence="1">
    <location>
        <begin position="216"/>
        <end position="240"/>
    </location>
</feature>
<keyword evidence="3" id="KW-1185">Reference proteome</keyword>
<evidence type="ECO:0000313" key="2">
    <source>
        <dbReference type="EMBL" id="PUE59800.1"/>
    </source>
</evidence>
<dbReference type="Proteomes" id="UP000251341">
    <property type="component" value="Unassembled WGS sequence"/>
</dbReference>
<evidence type="ECO:0000313" key="3">
    <source>
        <dbReference type="Proteomes" id="UP000251341"/>
    </source>
</evidence>
<protein>
    <submittedName>
        <fullName evidence="2">Uncharacterized protein</fullName>
    </submittedName>
</protein>
<dbReference type="RefSeq" id="WP_108359726.1">
    <property type="nucleotide sequence ID" value="NZ_NESP01000001.1"/>
</dbReference>